<sequence length="203" mass="21773">MAQTPRESEPSGLAQGNAAQPEAKPKPLPSLLAGRVSTAGQGFQLHQPRKISVMVGETLTLSCTVTAGGPAGPVKWLKGWGSDNKTIYDQKDPSSRGTRAVYESNADHTILIRDIRPEDAGTYYCVKFRKTATGDDELYRRGDGTYSSQQEPALPAQPPSRPLGSALGQGLRSRPRERVPGPQVQSLADGTTLLPQPDPTTRL</sequence>
<dbReference type="FunFam" id="2.60.40.10:FF:000295">
    <property type="entry name" value="Tyrosine-protein phosphatase non-receptor type substrate 1"/>
    <property type="match status" value="1"/>
</dbReference>
<organism evidence="7 8">
    <name type="scientific">Cairina moschata</name>
    <name type="common">Muscovy duck</name>
    <dbReference type="NCBI Taxonomy" id="8855"/>
    <lineage>
        <taxon>Eukaryota</taxon>
        <taxon>Metazoa</taxon>
        <taxon>Chordata</taxon>
        <taxon>Craniata</taxon>
        <taxon>Vertebrata</taxon>
        <taxon>Euteleostomi</taxon>
        <taxon>Archelosauria</taxon>
        <taxon>Archosauria</taxon>
        <taxon>Dinosauria</taxon>
        <taxon>Saurischia</taxon>
        <taxon>Theropoda</taxon>
        <taxon>Coelurosauria</taxon>
        <taxon>Aves</taxon>
        <taxon>Neognathae</taxon>
        <taxon>Galloanserae</taxon>
        <taxon>Anseriformes</taxon>
        <taxon>Anatidae</taxon>
        <taxon>Anatinae</taxon>
        <taxon>Cairina</taxon>
    </lineage>
</organism>
<dbReference type="Proteomes" id="UP000694556">
    <property type="component" value="Chromosome 21"/>
</dbReference>
<dbReference type="InterPro" id="IPR003599">
    <property type="entry name" value="Ig_sub"/>
</dbReference>
<feature type="domain" description="Ig-like" evidence="6">
    <location>
        <begin position="29"/>
        <end position="125"/>
    </location>
</feature>
<accession>A0A8C3CC20</accession>
<feature type="region of interest" description="Disordered" evidence="5">
    <location>
        <begin position="136"/>
        <end position="203"/>
    </location>
</feature>
<dbReference type="InterPro" id="IPR036179">
    <property type="entry name" value="Ig-like_dom_sf"/>
</dbReference>
<reference evidence="7" key="1">
    <citation type="submission" date="2018-09" db="EMBL/GenBank/DDBJ databases">
        <title>Common duck and Muscovy duck high density SNP chip.</title>
        <authorList>
            <person name="Vignal A."/>
            <person name="Thebault N."/>
            <person name="Warren W.C."/>
        </authorList>
    </citation>
    <scope>NUCLEOTIDE SEQUENCE [LARGE SCALE GENOMIC DNA]</scope>
</reference>
<protein>
    <recommendedName>
        <fullName evidence="6">Ig-like domain-containing protein</fullName>
    </recommendedName>
</protein>
<dbReference type="Ensembl" id="ENSCMMT00000019454.1">
    <property type="protein sequence ID" value="ENSCMMP00000017707.1"/>
    <property type="gene ID" value="ENSCMMG00000011240.1"/>
</dbReference>
<dbReference type="Gene3D" id="2.60.40.10">
    <property type="entry name" value="Immunoglobulins"/>
    <property type="match status" value="1"/>
</dbReference>
<dbReference type="AlphaFoldDB" id="A0A8C3CC20"/>
<dbReference type="PANTHER" id="PTHR19971">
    <property type="entry name" value="SIGNAL-REGULATORY PROTEIN BETA"/>
    <property type="match status" value="1"/>
</dbReference>
<evidence type="ECO:0000256" key="3">
    <source>
        <dbReference type="ARBA" id="ARBA00023180"/>
    </source>
</evidence>
<evidence type="ECO:0000313" key="7">
    <source>
        <dbReference type="Ensembl" id="ENSCMMP00000017707.1"/>
    </source>
</evidence>
<proteinExistence type="predicted"/>
<dbReference type="InterPro" id="IPR013783">
    <property type="entry name" value="Ig-like_fold"/>
</dbReference>
<dbReference type="Pfam" id="PF07686">
    <property type="entry name" value="V-set"/>
    <property type="match status" value="1"/>
</dbReference>
<evidence type="ECO:0000259" key="6">
    <source>
        <dbReference type="PROSITE" id="PS50835"/>
    </source>
</evidence>
<evidence type="ECO:0000256" key="4">
    <source>
        <dbReference type="ARBA" id="ARBA00023319"/>
    </source>
</evidence>
<reference evidence="7" key="3">
    <citation type="submission" date="2025-09" db="UniProtKB">
        <authorList>
            <consortium name="Ensembl"/>
        </authorList>
    </citation>
    <scope>IDENTIFICATION</scope>
</reference>
<keyword evidence="4" id="KW-0393">Immunoglobulin domain</keyword>
<dbReference type="SUPFAM" id="SSF48726">
    <property type="entry name" value="Immunoglobulin"/>
    <property type="match status" value="1"/>
</dbReference>
<keyword evidence="3" id="KW-0325">Glycoprotein</keyword>
<dbReference type="InterPro" id="IPR013106">
    <property type="entry name" value="Ig_V-set"/>
</dbReference>
<dbReference type="InterPro" id="IPR003598">
    <property type="entry name" value="Ig_sub2"/>
</dbReference>
<keyword evidence="2" id="KW-1015">Disulfide bond</keyword>
<reference evidence="7" key="2">
    <citation type="submission" date="2025-08" db="UniProtKB">
        <authorList>
            <consortium name="Ensembl"/>
        </authorList>
    </citation>
    <scope>IDENTIFICATION</scope>
</reference>
<dbReference type="SMART" id="SM00408">
    <property type="entry name" value="IGc2"/>
    <property type="match status" value="1"/>
</dbReference>
<evidence type="ECO:0000256" key="1">
    <source>
        <dbReference type="ARBA" id="ARBA00022729"/>
    </source>
</evidence>
<dbReference type="SMART" id="SM00409">
    <property type="entry name" value="IG"/>
    <property type="match status" value="1"/>
</dbReference>
<dbReference type="PROSITE" id="PS50835">
    <property type="entry name" value="IG_LIKE"/>
    <property type="match status" value="1"/>
</dbReference>
<evidence type="ECO:0000256" key="5">
    <source>
        <dbReference type="SAM" id="MobiDB-lite"/>
    </source>
</evidence>
<dbReference type="InterPro" id="IPR007110">
    <property type="entry name" value="Ig-like_dom"/>
</dbReference>
<dbReference type="InterPro" id="IPR051755">
    <property type="entry name" value="Ig-like_CS_Receptor"/>
</dbReference>
<feature type="region of interest" description="Disordered" evidence="5">
    <location>
        <begin position="1"/>
        <end position="35"/>
    </location>
</feature>
<evidence type="ECO:0000256" key="2">
    <source>
        <dbReference type="ARBA" id="ARBA00023157"/>
    </source>
</evidence>
<name>A0A8C3CC20_CAIMO</name>
<keyword evidence="8" id="KW-1185">Reference proteome</keyword>
<evidence type="ECO:0000313" key="8">
    <source>
        <dbReference type="Proteomes" id="UP000694556"/>
    </source>
</evidence>
<keyword evidence="1" id="KW-0732">Signal</keyword>